<proteinExistence type="predicted"/>
<sequence length="31" mass="3282">IAGFFSGLTTIAPYGLSRNGEILFNPCYGVC</sequence>
<name>X1ACQ6_9ZZZZ</name>
<organism evidence="1">
    <name type="scientific">marine sediment metagenome</name>
    <dbReference type="NCBI Taxonomy" id="412755"/>
    <lineage>
        <taxon>unclassified sequences</taxon>
        <taxon>metagenomes</taxon>
        <taxon>ecological metagenomes</taxon>
    </lineage>
</organism>
<gene>
    <name evidence="1" type="ORF">S01H4_29462</name>
</gene>
<reference evidence="1" key="1">
    <citation type="journal article" date="2014" name="Front. Microbiol.">
        <title>High frequency of phylogenetically diverse reductive dehalogenase-homologous genes in deep subseafloor sedimentary metagenomes.</title>
        <authorList>
            <person name="Kawai M."/>
            <person name="Futagami T."/>
            <person name="Toyoda A."/>
            <person name="Takaki Y."/>
            <person name="Nishi S."/>
            <person name="Hori S."/>
            <person name="Arai W."/>
            <person name="Tsubouchi T."/>
            <person name="Morono Y."/>
            <person name="Uchiyama I."/>
            <person name="Ito T."/>
            <person name="Fujiyama A."/>
            <person name="Inagaki F."/>
            <person name="Takami H."/>
        </authorList>
    </citation>
    <scope>NUCLEOTIDE SEQUENCE</scope>
    <source>
        <strain evidence="1">Expedition CK06-06</strain>
    </source>
</reference>
<dbReference type="EMBL" id="BART01015097">
    <property type="protein sequence ID" value="GAG80250.1"/>
    <property type="molecule type" value="Genomic_DNA"/>
</dbReference>
<protein>
    <submittedName>
        <fullName evidence="1">Uncharacterized protein</fullName>
    </submittedName>
</protein>
<accession>X1ACQ6</accession>
<comment type="caution">
    <text evidence="1">The sequence shown here is derived from an EMBL/GenBank/DDBJ whole genome shotgun (WGS) entry which is preliminary data.</text>
</comment>
<feature type="non-terminal residue" evidence="1">
    <location>
        <position position="31"/>
    </location>
</feature>
<evidence type="ECO:0000313" key="1">
    <source>
        <dbReference type="EMBL" id="GAG80250.1"/>
    </source>
</evidence>
<feature type="non-terminal residue" evidence="1">
    <location>
        <position position="1"/>
    </location>
</feature>
<dbReference type="AlphaFoldDB" id="X1ACQ6"/>